<protein>
    <submittedName>
        <fullName evidence="2">Uncharacterized protein</fullName>
    </submittedName>
</protein>
<keyword evidence="3" id="KW-1185">Reference proteome</keyword>
<dbReference type="Proteomes" id="UP001148018">
    <property type="component" value="Unassembled WGS sequence"/>
</dbReference>
<feature type="region of interest" description="Disordered" evidence="1">
    <location>
        <begin position="94"/>
        <end position="117"/>
    </location>
</feature>
<feature type="compositionally biased region" description="Basic and acidic residues" evidence="1">
    <location>
        <begin position="94"/>
        <end position="106"/>
    </location>
</feature>
<evidence type="ECO:0000256" key="1">
    <source>
        <dbReference type="SAM" id="MobiDB-lite"/>
    </source>
</evidence>
<dbReference type="EMBL" id="JANIIK010000044">
    <property type="protein sequence ID" value="KAJ3603733.1"/>
    <property type="molecule type" value="Genomic_DNA"/>
</dbReference>
<evidence type="ECO:0000313" key="2">
    <source>
        <dbReference type="EMBL" id="KAJ3603733.1"/>
    </source>
</evidence>
<reference evidence="2" key="1">
    <citation type="submission" date="2022-07" db="EMBL/GenBank/DDBJ databases">
        <title>Chromosome-level genome of Muraenolepis orangiensis.</title>
        <authorList>
            <person name="Kim J."/>
        </authorList>
    </citation>
    <scope>NUCLEOTIDE SEQUENCE</scope>
    <source>
        <strain evidence="2">KU_S4_2022</strain>
        <tissue evidence="2">Muscle</tissue>
    </source>
</reference>
<organism evidence="2 3">
    <name type="scientific">Muraenolepis orangiensis</name>
    <name type="common">Patagonian moray cod</name>
    <dbReference type="NCBI Taxonomy" id="630683"/>
    <lineage>
        <taxon>Eukaryota</taxon>
        <taxon>Metazoa</taxon>
        <taxon>Chordata</taxon>
        <taxon>Craniata</taxon>
        <taxon>Vertebrata</taxon>
        <taxon>Euteleostomi</taxon>
        <taxon>Actinopterygii</taxon>
        <taxon>Neopterygii</taxon>
        <taxon>Teleostei</taxon>
        <taxon>Neoteleostei</taxon>
        <taxon>Acanthomorphata</taxon>
        <taxon>Zeiogadaria</taxon>
        <taxon>Gadariae</taxon>
        <taxon>Gadiformes</taxon>
        <taxon>Muraenolepidoidei</taxon>
        <taxon>Muraenolepididae</taxon>
        <taxon>Muraenolepis</taxon>
    </lineage>
</organism>
<dbReference type="AlphaFoldDB" id="A0A9Q0IMS1"/>
<accession>A0A9Q0IMS1</accession>
<gene>
    <name evidence="2" type="ORF">NHX12_028474</name>
</gene>
<name>A0A9Q0IMS1_9TELE</name>
<comment type="caution">
    <text evidence="2">The sequence shown here is derived from an EMBL/GenBank/DDBJ whole genome shotgun (WGS) entry which is preliminary data.</text>
</comment>
<feature type="region of interest" description="Disordered" evidence="1">
    <location>
        <begin position="28"/>
        <end position="48"/>
    </location>
</feature>
<proteinExistence type="predicted"/>
<sequence length="117" mass="12993">MAVGADDVCLAGLASWLLQNNFYFHDSDCGPSGPSGPEPARPDGPDGRRRQLVMLLPWRIIQGQGFHDKNSLCVGWMGIKGLRITCVDLLRGRRNDDGAETKKPAYERTNPLSREQR</sequence>
<evidence type="ECO:0000313" key="3">
    <source>
        <dbReference type="Proteomes" id="UP001148018"/>
    </source>
</evidence>